<reference evidence="11 12" key="1">
    <citation type="journal article" date="2011" name="J. Bacteriol.">
        <title>Genome sequence of Brevibacillus laterosporus LMG 15441, a pathogen of invertebrates.</title>
        <authorList>
            <person name="Djukic M."/>
            <person name="Poehlein A."/>
            <person name="Thurmer A."/>
            <person name="Daniel R."/>
        </authorList>
    </citation>
    <scope>NUCLEOTIDE SEQUENCE [LARGE SCALE GENOMIC DNA]</scope>
    <source>
        <strain evidence="11 12">LMG 15441</strain>
    </source>
</reference>
<feature type="site" description="Transition state stabilizer" evidence="7 10">
    <location>
        <position position="18"/>
    </location>
</feature>
<dbReference type="KEGG" id="blr:BRLA_c016570"/>
<dbReference type="EMBL" id="CP007806">
    <property type="protein sequence ID" value="AIG25981.1"/>
    <property type="molecule type" value="Genomic_DNA"/>
</dbReference>
<keyword evidence="7" id="KW-0028">Amino-acid biosynthesis</keyword>
<keyword evidence="7" id="KW-0057">Aromatic amino acid biosynthesis</keyword>
<feature type="active site" description="Proton acceptor" evidence="7 8">
    <location>
        <position position="23"/>
    </location>
</feature>
<comment type="catalytic activity">
    <reaction evidence="1 7">
        <text>3-dehydroquinate = 3-dehydroshikimate + H2O</text>
        <dbReference type="Rhea" id="RHEA:21096"/>
        <dbReference type="ChEBI" id="CHEBI:15377"/>
        <dbReference type="ChEBI" id="CHEBI:16630"/>
        <dbReference type="ChEBI" id="CHEBI:32364"/>
        <dbReference type="EC" id="4.2.1.10"/>
    </reaction>
</comment>
<dbReference type="NCBIfam" id="TIGR01088">
    <property type="entry name" value="aroQ"/>
    <property type="match status" value="1"/>
</dbReference>
<feature type="binding site" evidence="7 9">
    <location>
        <position position="74"/>
    </location>
    <ligand>
        <name>substrate</name>
    </ligand>
</feature>
<dbReference type="HOGENOM" id="CLU_090968_3_0_9"/>
<dbReference type="PANTHER" id="PTHR21272">
    <property type="entry name" value="CATABOLIC 3-DEHYDROQUINASE"/>
    <property type="match status" value="1"/>
</dbReference>
<dbReference type="Pfam" id="PF01220">
    <property type="entry name" value="DHquinase_II"/>
    <property type="match status" value="1"/>
</dbReference>
<dbReference type="Gene3D" id="3.40.50.9100">
    <property type="entry name" value="Dehydroquinase, class II"/>
    <property type="match status" value="1"/>
</dbReference>
<protein>
    <recommendedName>
        <fullName evidence="5 7">3-dehydroquinate dehydratase</fullName>
        <shortName evidence="7">3-dehydroquinase</shortName>
        <ecNumber evidence="5 7">4.2.1.10</ecNumber>
    </recommendedName>
    <alternativeName>
        <fullName evidence="7">Type II DHQase</fullName>
    </alternativeName>
</protein>
<dbReference type="HAMAP" id="MF_00169">
    <property type="entry name" value="AroQ"/>
    <property type="match status" value="1"/>
</dbReference>
<dbReference type="Proteomes" id="UP000005850">
    <property type="component" value="Chromosome"/>
</dbReference>
<evidence type="ECO:0000313" key="11">
    <source>
        <dbReference type="EMBL" id="AIG25981.1"/>
    </source>
</evidence>
<proteinExistence type="inferred from homology"/>
<feature type="binding site" evidence="7 9">
    <location>
        <position position="87"/>
    </location>
    <ligand>
        <name>substrate</name>
    </ligand>
</feature>
<feature type="binding site" evidence="7 9">
    <location>
        <begin position="101"/>
        <end position="102"/>
    </location>
    <ligand>
        <name>substrate</name>
    </ligand>
</feature>
<keyword evidence="12" id="KW-1185">Reference proteome</keyword>
<dbReference type="SUPFAM" id="SSF52304">
    <property type="entry name" value="Type II 3-dehydroquinate dehydratase"/>
    <property type="match status" value="1"/>
</dbReference>
<dbReference type="InterPro" id="IPR036441">
    <property type="entry name" value="DHquinase_II_sf"/>
</dbReference>
<dbReference type="GO" id="GO:0019631">
    <property type="term" value="P:quinate catabolic process"/>
    <property type="evidence" value="ECO:0007669"/>
    <property type="project" value="TreeGrafter"/>
</dbReference>
<comment type="subunit">
    <text evidence="4 7">Homododecamer.</text>
</comment>
<evidence type="ECO:0000256" key="6">
    <source>
        <dbReference type="ARBA" id="ARBA00023239"/>
    </source>
</evidence>
<dbReference type="GO" id="GO:0009423">
    <property type="term" value="P:chorismate biosynthetic process"/>
    <property type="evidence" value="ECO:0007669"/>
    <property type="project" value="UniProtKB-UniRule"/>
</dbReference>
<evidence type="ECO:0000256" key="8">
    <source>
        <dbReference type="PIRSR" id="PIRSR001399-1"/>
    </source>
</evidence>
<dbReference type="GO" id="GO:0009073">
    <property type="term" value="P:aromatic amino acid family biosynthetic process"/>
    <property type="evidence" value="ECO:0007669"/>
    <property type="project" value="UniProtKB-KW"/>
</dbReference>
<dbReference type="AlphaFoldDB" id="A0A075R3B4"/>
<dbReference type="PANTHER" id="PTHR21272:SF3">
    <property type="entry name" value="CATABOLIC 3-DEHYDROQUINASE"/>
    <property type="match status" value="1"/>
</dbReference>
<dbReference type="NCBIfam" id="NF003805">
    <property type="entry name" value="PRK05395.1-2"/>
    <property type="match status" value="1"/>
</dbReference>
<evidence type="ECO:0000256" key="5">
    <source>
        <dbReference type="ARBA" id="ARBA00012060"/>
    </source>
</evidence>
<comment type="similarity">
    <text evidence="3 7">Belongs to the type-II 3-dehydroquinase family.</text>
</comment>
<dbReference type="GO" id="GO:0003855">
    <property type="term" value="F:3-dehydroquinate dehydratase activity"/>
    <property type="evidence" value="ECO:0007669"/>
    <property type="project" value="UniProtKB-UniRule"/>
</dbReference>
<dbReference type="RefSeq" id="WP_003337914.1">
    <property type="nucleotide sequence ID" value="NZ_CP007806.1"/>
</dbReference>
<dbReference type="PIRSF" id="PIRSF001399">
    <property type="entry name" value="DHquinase_II"/>
    <property type="match status" value="1"/>
</dbReference>
<comment type="function">
    <text evidence="7">Catalyzes a trans-dehydration via an enolate intermediate.</text>
</comment>
<dbReference type="PROSITE" id="PS01029">
    <property type="entry name" value="DEHYDROQUINASE_II"/>
    <property type="match status" value="1"/>
</dbReference>
<comment type="pathway">
    <text evidence="2 7">Metabolic intermediate biosynthesis; chorismate biosynthesis; chorismate from D-erythrose 4-phosphate and phosphoenolpyruvate: step 3/7.</text>
</comment>
<evidence type="ECO:0000256" key="3">
    <source>
        <dbReference type="ARBA" id="ARBA00011037"/>
    </source>
</evidence>
<evidence type="ECO:0000256" key="7">
    <source>
        <dbReference type="HAMAP-Rule" id="MF_00169"/>
    </source>
</evidence>
<name>A0A075R3B4_BRELA</name>
<evidence type="ECO:0000256" key="4">
    <source>
        <dbReference type="ARBA" id="ARBA00011193"/>
    </source>
</evidence>
<evidence type="ECO:0000313" key="12">
    <source>
        <dbReference type="Proteomes" id="UP000005850"/>
    </source>
</evidence>
<evidence type="ECO:0000256" key="9">
    <source>
        <dbReference type="PIRSR" id="PIRSR001399-2"/>
    </source>
</evidence>
<keyword evidence="6 7" id="KW-0456">Lyase</keyword>
<dbReference type="NCBIfam" id="NF003806">
    <property type="entry name" value="PRK05395.1-3"/>
    <property type="match status" value="1"/>
</dbReference>
<dbReference type="UniPathway" id="UPA00053">
    <property type="reaction ID" value="UER00086"/>
</dbReference>
<sequence length="149" mass="16478">MISVLVLNGPNLHALGKREPTIYGQDTLEDIVAHLQEVANELHVSIGHLQSNHEGVLIDAIHDARDVYDGIIMNPGAFTHYSYAIRDAVASVSLPLIEVHISNVHKREEFRHTSVIAPVALGQIVGLGNDGYEWALRAMVRHLQHNRST</sequence>
<evidence type="ECO:0000256" key="2">
    <source>
        <dbReference type="ARBA" id="ARBA00004902"/>
    </source>
</evidence>
<accession>A0A075R3B4</accession>
<dbReference type="STRING" id="1042163.BRLA_c016570"/>
<dbReference type="InterPro" id="IPR001874">
    <property type="entry name" value="DHquinase_II"/>
</dbReference>
<dbReference type="CDD" id="cd00466">
    <property type="entry name" value="DHQase_II"/>
    <property type="match status" value="1"/>
</dbReference>
<dbReference type="eggNOG" id="COG0757">
    <property type="taxonomic scope" value="Bacteria"/>
</dbReference>
<evidence type="ECO:0000256" key="1">
    <source>
        <dbReference type="ARBA" id="ARBA00001864"/>
    </source>
</evidence>
<feature type="binding site" evidence="7 9">
    <location>
        <position position="111"/>
    </location>
    <ligand>
        <name>substrate</name>
    </ligand>
</feature>
<dbReference type="GO" id="GO:0008652">
    <property type="term" value="P:amino acid biosynthetic process"/>
    <property type="evidence" value="ECO:0007669"/>
    <property type="project" value="UniProtKB-KW"/>
</dbReference>
<feature type="binding site" evidence="7 9">
    <location>
        <position position="80"/>
    </location>
    <ligand>
        <name>substrate</name>
    </ligand>
</feature>
<dbReference type="InterPro" id="IPR018509">
    <property type="entry name" value="DHquinase_II_CS"/>
</dbReference>
<feature type="active site" description="Proton donor" evidence="7 8">
    <location>
        <position position="100"/>
    </location>
</feature>
<gene>
    <name evidence="7" type="primary">aroQ</name>
    <name evidence="11" type="ORF">BRLA_c016570</name>
</gene>
<dbReference type="NCBIfam" id="NF003807">
    <property type="entry name" value="PRK05395.1-4"/>
    <property type="match status" value="1"/>
</dbReference>
<dbReference type="EC" id="4.2.1.10" evidence="5 7"/>
<organism evidence="11 12">
    <name type="scientific">Brevibacillus laterosporus LMG 15441</name>
    <dbReference type="NCBI Taxonomy" id="1042163"/>
    <lineage>
        <taxon>Bacteria</taxon>
        <taxon>Bacillati</taxon>
        <taxon>Bacillota</taxon>
        <taxon>Bacilli</taxon>
        <taxon>Bacillales</taxon>
        <taxon>Paenibacillaceae</taxon>
        <taxon>Brevibacillus</taxon>
    </lineage>
</organism>
<evidence type="ECO:0000256" key="10">
    <source>
        <dbReference type="PIRSR" id="PIRSR001399-3"/>
    </source>
</evidence>